<dbReference type="Gene3D" id="1.25.40.10">
    <property type="entry name" value="Tetratricopeptide repeat domain"/>
    <property type="match status" value="1"/>
</dbReference>
<proteinExistence type="predicted"/>
<reference evidence="2 3" key="1">
    <citation type="submission" date="2019-03" db="EMBL/GenBank/DDBJ databases">
        <title>Sequencing 23 genomes of Wallemia ichthyophaga.</title>
        <authorList>
            <person name="Gostincar C."/>
        </authorList>
    </citation>
    <scope>NUCLEOTIDE SEQUENCE [LARGE SCALE GENOMIC DNA]</scope>
    <source>
        <strain evidence="2 3">EXF-5753</strain>
    </source>
</reference>
<dbReference type="AlphaFoldDB" id="A0A4T0FMW2"/>
<sequence>MPPSFDDIYDAAVDTEDKAERLGYDVKVVARYDKALSLYTEALALSPQNFDCLYNSARLRLEIGNAYKHPMEAFTWLNDAFELFTAAAAHSPDQLSRYDALYNAIQAILSIADLHADLGSDGDSLLAYNHSISLINALLTEQHAQQASHTQIDIGEGASFSLPPYQIVQNMRLLVETLLKAHEVAEDLAFVAQAQIVLNEALAVNDGVEEQFKEIDALMLLQAKIHASELLASTVPVSMDAANVVIGEHRQVLQSRSASKDSGTVEALCELAEVLVEVTKSAVDTGNSSWSLLSEAQSLFKQSLDLELANKTIGSIDPQSTANQMKILIAMASTSTQRALLVGNANANYNTLINNSQVYLKRALELTQPVHTKHPNWQVEDAKYEAIVRIVDERIKYSGESVQTQQHLLGVLANNGVDLEVYRKRILS</sequence>
<dbReference type="SUPFAM" id="SSF48452">
    <property type="entry name" value="TPR-like"/>
    <property type="match status" value="1"/>
</dbReference>
<dbReference type="InterPro" id="IPR011990">
    <property type="entry name" value="TPR-like_helical_dom_sf"/>
</dbReference>
<dbReference type="InterPro" id="IPR019734">
    <property type="entry name" value="TPR_rpt"/>
</dbReference>
<protein>
    <submittedName>
        <fullName evidence="2">Uncharacterized protein</fullName>
    </submittedName>
</protein>
<dbReference type="PROSITE" id="PS50005">
    <property type="entry name" value="TPR"/>
    <property type="match status" value="1"/>
</dbReference>
<dbReference type="OrthoDB" id="5328412at2759"/>
<keyword evidence="1" id="KW-0802">TPR repeat</keyword>
<dbReference type="Proteomes" id="UP000310189">
    <property type="component" value="Unassembled WGS sequence"/>
</dbReference>
<evidence type="ECO:0000313" key="3">
    <source>
        <dbReference type="Proteomes" id="UP000310189"/>
    </source>
</evidence>
<evidence type="ECO:0000313" key="2">
    <source>
        <dbReference type="EMBL" id="TIA88126.1"/>
    </source>
</evidence>
<comment type="caution">
    <text evidence="2">The sequence shown here is derived from an EMBL/GenBank/DDBJ whole genome shotgun (WGS) entry which is preliminary data.</text>
</comment>
<evidence type="ECO:0000256" key="1">
    <source>
        <dbReference type="PROSITE-ProRule" id="PRU00339"/>
    </source>
</evidence>
<keyword evidence="3" id="KW-1185">Reference proteome</keyword>
<accession>A0A4T0FMW2</accession>
<feature type="repeat" description="TPR" evidence="1">
    <location>
        <begin position="16"/>
        <end position="49"/>
    </location>
</feature>
<organism evidence="2 3">
    <name type="scientific">Wallemia hederae</name>
    <dbReference type="NCBI Taxonomy" id="1540922"/>
    <lineage>
        <taxon>Eukaryota</taxon>
        <taxon>Fungi</taxon>
        <taxon>Dikarya</taxon>
        <taxon>Basidiomycota</taxon>
        <taxon>Wallemiomycotina</taxon>
        <taxon>Wallemiomycetes</taxon>
        <taxon>Wallemiales</taxon>
        <taxon>Wallemiaceae</taxon>
        <taxon>Wallemia</taxon>
    </lineage>
</organism>
<dbReference type="EMBL" id="SPNW01000042">
    <property type="protein sequence ID" value="TIA88126.1"/>
    <property type="molecule type" value="Genomic_DNA"/>
</dbReference>
<name>A0A4T0FMW2_9BASI</name>
<gene>
    <name evidence="2" type="ORF">E3P99_02784</name>
</gene>